<dbReference type="Proteomes" id="UP000237000">
    <property type="component" value="Unassembled WGS sequence"/>
</dbReference>
<dbReference type="InParanoid" id="A0A2P5EF52"/>
<reference evidence="3" key="1">
    <citation type="submission" date="2016-06" db="EMBL/GenBank/DDBJ databases">
        <title>Parallel loss of symbiosis genes in relatives of nitrogen-fixing non-legume Parasponia.</title>
        <authorList>
            <person name="Van Velzen R."/>
            <person name="Holmer R."/>
            <person name="Bu F."/>
            <person name="Rutten L."/>
            <person name="Van Zeijl A."/>
            <person name="Liu W."/>
            <person name="Santuari L."/>
            <person name="Cao Q."/>
            <person name="Sharma T."/>
            <person name="Shen D."/>
            <person name="Roswanjaya Y."/>
            <person name="Wardhani T."/>
            <person name="Kalhor M.S."/>
            <person name="Jansen J."/>
            <person name="Van den Hoogen J."/>
            <person name="Gungor B."/>
            <person name="Hartog M."/>
            <person name="Hontelez J."/>
            <person name="Verver J."/>
            <person name="Yang W.-C."/>
            <person name="Schijlen E."/>
            <person name="Repin R."/>
            <person name="Schilthuizen M."/>
            <person name="Schranz E."/>
            <person name="Heidstra R."/>
            <person name="Miyata K."/>
            <person name="Fedorova E."/>
            <person name="Kohlen W."/>
            <person name="Bisseling T."/>
            <person name="Smit S."/>
            <person name="Geurts R."/>
        </authorList>
    </citation>
    <scope>NUCLEOTIDE SEQUENCE [LARGE SCALE GENOMIC DNA]</scope>
    <source>
        <strain evidence="3">cv. RG33-2</strain>
    </source>
</reference>
<protein>
    <submittedName>
        <fullName evidence="2">Uncharacterized protein</fullName>
    </submittedName>
</protein>
<name>A0A2P5EF52_TREOI</name>
<comment type="caution">
    <text evidence="2">The sequence shown here is derived from an EMBL/GenBank/DDBJ whole genome shotgun (WGS) entry which is preliminary data.</text>
</comment>
<dbReference type="AlphaFoldDB" id="A0A2P5EF52"/>
<evidence type="ECO:0000313" key="3">
    <source>
        <dbReference type="Proteomes" id="UP000237000"/>
    </source>
</evidence>
<feature type="compositionally biased region" description="Polar residues" evidence="1">
    <location>
        <begin position="76"/>
        <end position="85"/>
    </location>
</feature>
<dbReference type="EMBL" id="JXTC01000167">
    <property type="protein sequence ID" value="PON84181.1"/>
    <property type="molecule type" value="Genomic_DNA"/>
</dbReference>
<evidence type="ECO:0000313" key="2">
    <source>
        <dbReference type="EMBL" id="PON84181.1"/>
    </source>
</evidence>
<sequence>MNIMWQSANRPAQHFAPKTETHFFPKKRNTTKRETPPATSSIRSQKNDPSRPSIQNNQRSQALHQTHKRISRILPKNSTLSPINTTKSSLTQLEQTQKYQYPLLQISTQFRFLDS</sequence>
<evidence type="ECO:0000256" key="1">
    <source>
        <dbReference type="SAM" id="MobiDB-lite"/>
    </source>
</evidence>
<accession>A0A2P5EF52</accession>
<keyword evidence="3" id="KW-1185">Reference proteome</keyword>
<feature type="region of interest" description="Disordered" evidence="1">
    <location>
        <begin position="1"/>
        <end position="85"/>
    </location>
</feature>
<feature type="compositionally biased region" description="Polar residues" evidence="1">
    <location>
        <begin position="1"/>
        <end position="10"/>
    </location>
</feature>
<gene>
    <name evidence="2" type="ORF">TorRG33x02_200790</name>
</gene>
<feature type="compositionally biased region" description="Polar residues" evidence="1">
    <location>
        <begin position="50"/>
        <end position="64"/>
    </location>
</feature>
<proteinExistence type="predicted"/>
<organism evidence="2 3">
    <name type="scientific">Trema orientale</name>
    <name type="common">Charcoal tree</name>
    <name type="synonym">Celtis orientalis</name>
    <dbReference type="NCBI Taxonomy" id="63057"/>
    <lineage>
        <taxon>Eukaryota</taxon>
        <taxon>Viridiplantae</taxon>
        <taxon>Streptophyta</taxon>
        <taxon>Embryophyta</taxon>
        <taxon>Tracheophyta</taxon>
        <taxon>Spermatophyta</taxon>
        <taxon>Magnoliopsida</taxon>
        <taxon>eudicotyledons</taxon>
        <taxon>Gunneridae</taxon>
        <taxon>Pentapetalae</taxon>
        <taxon>rosids</taxon>
        <taxon>fabids</taxon>
        <taxon>Rosales</taxon>
        <taxon>Cannabaceae</taxon>
        <taxon>Trema</taxon>
    </lineage>
</organism>